<accession>A0A3P7LKP6</accession>
<dbReference type="Pfam" id="PF00018">
    <property type="entry name" value="SH3_1"/>
    <property type="match status" value="1"/>
</dbReference>
<dbReference type="SUPFAM" id="SSF50044">
    <property type="entry name" value="SH3-domain"/>
    <property type="match status" value="2"/>
</dbReference>
<feature type="domain" description="SH3" evidence="3">
    <location>
        <begin position="20"/>
        <end position="94"/>
    </location>
</feature>
<dbReference type="PANTHER" id="PTHR14167">
    <property type="entry name" value="SH3 DOMAIN-CONTAINING"/>
    <property type="match status" value="1"/>
</dbReference>
<proteinExistence type="predicted"/>
<gene>
    <name evidence="4" type="ORF">SVUK_LOCUS14796</name>
</gene>
<evidence type="ECO:0000313" key="4">
    <source>
        <dbReference type="EMBL" id="VDM79798.1"/>
    </source>
</evidence>
<dbReference type="InterPro" id="IPR050384">
    <property type="entry name" value="Endophilin_SH3RF"/>
</dbReference>
<evidence type="ECO:0000256" key="2">
    <source>
        <dbReference type="PROSITE-ProRule" id="PRU00192"/>
    </source>
</evidence>
<dbReference type="InterPro" id="IPR036028">
    <property type="entry name" value="SH3-like_dom_sf"/>
</dbReference>
<dbReference type="PRINTS" id="PR00452">
    <property type="entry name" value="SH3DOMAIN"/>
</dbReference>
<dbReference type="PROSITE" id="PS50002">
    <property type="entry name" value="SH3"/>
    <property type="match status" value="1"/>
</dbReference>
<name>A0A3P7LKP6_STRVU</name>
<dbReference type="Proteomes" id="UP000270094">
    <property type="component" value="Unassembled WGS sequence"/>
</dbReference>
<dbReference type="PANTHER" id="PTHR14167:SF116">
    <property type="entry name" value="CAP, ISOFORM AC"/>
    <property type="match status" value="1"/>
</dbReference>
<keyword evidence="1 2" id="KW-0728">SH3 domain</keyword>
<protein>
    <recommendedName>
        <fullName evidence="3">SH3 domain-containing protein</fullName>
    </recommendedName>
</protein>
<sequence>MAALRAAPRPDKPKIPTKPRLYPVVKALYDYDAQDTDELSFSVGDEIELMQKHTDELSFSVGDEIELMQKHDSGWWQGRLRDKVALFPANYVKE</sequence>
<reference evidence="4 5" key="1">
    <citation type="submission" date="2018-11" db="EMBL/GenBank/DDBJ databases">
        <authorList>
            <consortium name="Pathogen Informatics"/>
        </authorList>
    </citation>
    <scope>NUCLEOTIDE SEQUENCE [LARGE SCALE GENOMIC DNA]</scope>
</reference>
<dbReference type="EMBL" id="UYYB01106385">
    <property type="protein sequence ID" value="VDM79798.1"/>
    <property type="molecule type" value="Genomic_DNA"/>
</dbReference>
<dbReference type="SMART" id="SM00326">
    <property type="entry name" value="SH3"/>
    <property type="match status" value="1"/>
</dbReference>
<evidence type="ECO:0000259" key="3">
    <source>
        <dbReference type="PROSITE" id="PS50002"/>
    </source>
</evidence>
<organism evidence="4 5">
    <name type="scientific">Strongylus vulgaris</name>
    <name type="common">Blood worm</name>
    <dbReference type="NCBI Taxonomy" id="40348"/>
    <lineage>
        <taxon>Eukaryota</taxon>
        <taxon>Metazoa</taxon>
        <taxon>Ecdysozoa</taxon>
        <taxon>Nematoda</taxon>
        <taxon>Chromadorea</taxon>
        <taxon>Rhabditida</taxon>
        <taxon>Rhabditina</taxon>
        <taxon>Rhabditomorpha</taxon>
        <taxon>Strongyloidea</taxon>
        <taxon>Strongylidae</taxon>
        <taxon>Strongylus</taxon>
    </lineage>
</organism>
<dbReference type="OrthoDB" id="5971719at2759"/>
<evidence type="ECO:0000256" key="1">
    <source>
        <dbReference type="ARBA" id="ARBA00022443"/>
    </source>
</evidence>
<keyword evidence="5" id="KW-1185">Reference proteome</keyword>
<dbReference type="AlphaFoldDB" id="A0A3P7LKP6"/>
<dbReference type="InterPro" id="IPR001452">
    <property type="entry name" value="SH3_domain"/>
</dbReference>
<evidence type="ECO:0000313" key="5">
    <source>
        <dbReference type="Proteomes" id="UP000270094"/>
    </source>
</evidence>
<dbReference type="Gene3D" id="2.30.30.40">
    <property type="entry name" value="SH3 Domains"/>
    <property type="match status" value="2"/>
</dbReference>